<reference evidence="1 2" key="1">
    <citation type="submission" date="2023-07" db="EMBL/GenBank/DDBJ databases">
        <title>The novel representative of Negativicutes class, Anaeroselena agilis gen. nov. sp. nov.</title>
        <authorList>
            <person name="Prokofeva M.I."/>
            <person name="Elcheninov A.G."/>
            <person name="Klyukina A."/>
            <person name="Kublanov I.V."/>
            <person name="Frolov E.N."/>
            <person name="Podosokorskaya O.A."/>
        </authorList>
    </citation>
    <scope>NUCLEOTIDE SEQUENCE [LARGE SCALE GENOMIC DNA]</scope>
    <source>
        <strain evidence="1 2">4137-cl</strain>
    </source>
</reference>
<organism evidence="1 2">
    <name type="scientific">Anaeroselena agilis</name>
    <dbReference type="NCBI Taxonomy" id="3063788"/>
    <lineage>
        <taxon>Bacteria</taxon>
        <taxon>Bacillati</taxon>
        <taxon>Bacillota</taxon>
        <taxon>Negativicutes</taxon>
        <taxon>Acetonemataceae</taxon>
        <taxon>Anaeroselena</taxon>
    </lineage>
</organism>
<comment type="caution">
    <text evidence="1">The sequence shown here is derived from an EMBL/GenBank/DDBJ whole genome shotgun (WGS) entry which is preliminary data.</text>
</comment>
<name>A0ABU3P3Q8_9FIRM</name>
<accession>A0ABU3P3Q8</accession>
<dbReference type="EMBL" id="JAUOZS010000001">
    <property type="protein sequence ID" value="MDT8903676.1"/>
    <property type="molecule type" value="Genomic_DNA"/>
</dbReference>
<proteinExistence type="predicted"/>
<protein>
    <submittedName>
        <fullName evidence="1">DUF192 domain-containing protein</fullName>
    </submittedName>
</protein>
<evidence type="ECO:0000313" key="2">
    <source>
        <dbReference type="Proteomes" id="UP001254848"/>
    </source>
</evidence>
<dbReference type="Gene3D" id="2.60.120.1140">
    <property type="entry name" value="Protein of unknown function DUF192"/>
    <property type="match status" value="1"/>
</dbReference>
<gene>
    <name evidence="1" type="ORF">Q4T40_20810</name>
</gene>
<dbReference type="Proteomes" id="UP001254848">
    <property type="component" value="Unassembled WGS sequence"/>
</dbReference>
<dbReference type="RefSeq" id="WP_413782125.1">
    <property type="nucleotide sequence ID" value="NZ_JAUOZS010000001.1"/>
</dbReference>
<sequence length="112" mass="11955">MEIVNVTTGKLLANDARLADSFFTRLRGLLGTEGLPDGGGLVIRPCCSIHTFGMKYPIDVLFAADGDRVAHTVANLGPGRMTLCRGSRYVIELPPGTLDRTGTKPGDQLRLG</sequence>
<dbReference type="InterPro" id="IPR038695">
    <property type="entry name" value="Saro_0823-like_sf"/>
</dbReference>
<dbReference type="Pfam" id="PF02643">
    <property type="entry name" value="DUF192"/>
    <property type="match status" value="1"/>
</dbReference>
<dbReference type="InterPro" id="IPR003795">
    <property type="entry name" value="DUF192"/>
</dbReference>
<keyword evidence="2" id="KW-1185">Reference proteome</keyword>
<evidence type="ECO:0000313" key="1">
    <source>
        <dbReference type="EMBL" id="MDT8903676.1"/>
    </source>
</evidence>